<comment type="caution">
    <text evidence="2">The sequence shown here is derived from an EMBL/GenBank/DDBJ whole genome shotgun (WGS) entry which is preliminary data.</text>
</comment>
<accession>A0AAD7W6T5</accession>
<evidence type="ECO:0000313" key="2">
    <source>
        <dbReference type="EMBL" id="KAJ8384989.1"/>
    </source>
</evidence>
<dbReference type="AlphaFoldDB" id="A0AAD7W6T5"/>
<gene>
    <name evidence="2" type="ORF">AAFF_G00196550</name>
</gene>
<protein>
    <submittedName>
        <fullName evidence="2">Uncharacterized protein</fullName>
    </submittedName>
</protein>
<evidence type="ECO:0000313" key="3">
    <source>
        <dbReference type="Proteomes" id="UP001221898"/>
    </source>
</evidence>
<feature type="compositionally biased region" description="Polar residues" evidence="1">
    <location>
        <begin position="35"/>
        <end position="44"/>
    </location>
</feature>
<dbReference type="Proteomes" id="UP001221898">
    <property type="component" value="Unassembled WGS sequence"/>
</dbReference>
<keyword evidence="3" id="KW-1185">Reference proteome</keyword>
<sequence>MGCASDYRWELITGPLIRRLCAAVSSRAPCKAGRQTGSRTSSDGLCSRRSDPMPALSPRAAAVIRPSRFARNTVRSSPLADSLSVAPPR</sequence>
<feature type="region of interest" description="Disordered" evidence="1">
    <location>
        <begin position="28"/>
        <end position="57"/>
    </location>
</feature>
<dbReference type="EMBL" id="JAINUG010000261">
    <property type="protein sequence ID" value="KAJ8384989.1"/>
    <property type="molecule type" value="Genomic_DNA"/>
</dbReference>
<name>A0AAD7W6T5_9TELE</name>
<reference evidence="2" key="1">
    <citation type="journal article" date="2023" name="Science">
        <title>Genome structures resolve the early diversification of teleost fishes.</title>
        <authorList>
            <person name="Parey E."/>
            <person name="Louis A."/>
            <person name="Montfort J."/>
            <person name="Bouchez O."/>
            <person name="Roques C."/>
            <person name="Iampietro C."/>
            <person name="Lluch J."/>
            <person name="Castinel A."/>
            <person name="Donnadieu C."/>
            <person name="Desvignes T."/>
            <person name="Floi Bucao C."/>
            <person name="Jouanno E."/>
            <person name="Wen M."/>
            <person name="Mejri S."/>
            <person name="Dirks R."/>
            <person name="Jansen H."/>
            <person name="Henkel C."/>
            <person name="Chen W.J."/>
            <person name="Zahm M."/>
            <person name="Cabau C."/>
            <person name="Klopp C."/>
            <person name="Thompson A.W."/>
            <person name="Robinson-Rechavi M."/>
            <person name="Braasch I."/>
            <person name="Lecointre G."/>
            <person name="Bobe J."/>
            <person name="Postlethwait J.H."/>
            <person name="Berthelot C."/>
            <person name="Roest Crollius H."/>
            <person name="Guiguen Y."/>
        </authorList>
    </citation>
    <scope>NUCLEOTIDE SEQUENCE</scope>
    <source>
        <strain evidence="2">NC1722</strain>
    </source>
</reference>
<proteinExistence type="predicted"/>
<organism evidence="2 3">
    <name type="scientific">Aldrovandia affinis</name>
    <dbReference type="NCBI Taxonomy" id="143900"/>
    <lineage>
        <taxon>Eukaryota</taxon>
        <taxon>Metazoa</taxon>
        <taxon>Chordata</taxon>
        <taxon>Craniata</taxon>
        <taxon>Vertebrata</taxon>
        <taxon>Euteleostomi</taxon>
        <taxon>Actinopterygii</taxon>
        <taxon>Neopterygii</taxon>
        <taxon>Teleostei</taxon>
        <taxon>Notacanthiformes</taxon>
        <taxon>Halosauridae</taxon>
        <taxon>Aldrovandia</taxon>
    </lineage>
</organism>
<evidence type="ECO:0000256" key="1">
    <source>
        <dbReference type="SAM" id="MobiDB-lite"/>
    </source>
</evidence>